<dbReference type="InterPro" id="IPR011009">
    <property type="entry name" value="Kinase-like_dom_sf"/>
</dbReference>
<reference evidence="2" key="1">
    <citation type="journal article" date="2020" name="New Phytol.">
        <title>Comparative genomics reveals dynamic genome evolution in host specialist ectomycorrhizal fungi.</title>
        <authorList>
            <person name="Lofgren L.A."/>
            <person name="Nguyen N.H."/>
            <person name="Vilgalys R."/>
            <person name="Ruytinx J."/>
            <person name="Liao H.L."/>
            <person name="Branco S."/>
            <person name="Kuo A."/>
            <person name="LaButti K."/>
            <person name="Lipzen A."/>
            <person name="Andreopoulos W."/>
            <person name="Pangilinan J."/>
            <person name="Riley R."/>
            <person name="Hundley H."/>
            <person name="Na H."/>
            <person name="Barry K."/>
            <person name="Grigoriev I.V."/>
            <person name="Stajich J.E."/>
            <person name="Kennedy P.G."/>
        </authorList>
    </citation>
    <scope>NUCLEOTIDE SEQUENCE</scope>
    <source>
        <strain evidence="2">S12</strain>
    </source>
</reference>
<dbReference type="EMBL" id="JABBWE010000125">
    <property type="protein sequence ID" value="KAG1784903.1"/>
    <property type="molecule type" value="Genomic_DNA"/>
</dbReference>
<accession>A0A9P7AA36</accession>
<feature type="domain" description="Fungal-type protein kinase" evidence="1">
    <location>
        <begin position="3"/>
        <end position="319"/>
    </location>
</feature>
<dbReference type="Proteomes" id="UP000719766">
    <property type="component" value="Unassembled WGS sequence"/>
</dbReference>
<dbReference type="PANTHER" id="PTHR38248:SF2">
    <property type="entry name" value="FUNK1 11"/>
    <property type="match status" value="1"/>
</dbReference>
<sequence>MLCGHYFDRSGIIISLPFYIHKCPGSIRLCDALAALTLLDSCHLGLDPTIHMCHAVCNGTHDNLADGVIGWVQDNKHNVYSIMALLWKSHGFFCRGMICYRVRNKEGVEYALKDCWVEESKKMHEPTVLRMLKGIPNVVELIDDWDVHYEGQPDCTARIRKEYNQDQRDDTAFCNRFHRCLLLSPCGEPLSHFNSRRELITAFCQFVIAHHAMIERRVLHSDLSPNNFVIYKGTGYFIDLDHAAILAVNTTSTYSPGTGAMPYISICILQSIMNMTFLDTNTNLGDINPGEDVALANDVQWLIEHKPSDDLESLFYIFFEFVAKYGGPRGELSPSWTRDSLPWASAYEALGKADLRGLLGTCCFVKVGVVLDPNFMVKMTSDYFAVFRPLVQQWQTLVCLANKPDERERIETTHEKVLEILTPFINTYVEIAPTTNPSAGSASIVHPPIPEAGPSKLPLRCFTRNPKKSR</sequence>
<dbReference type="SUPFAM" id="SSF56112">
    <property type="entry name" value="Protein kinase-like (PK-like)"/>
    <property type="match status" value="1"/>
</dbReference>
<dbReference type="RefSeq" id="XP_041152388.1">
    <property type="nucleotide sequence ID" value="XM_041307929.1"/>
</dbReference>
<evidence type="ECO:0000313" key="2">
    <source>
        <dbReference type="EMBL" id="KAG1784903.1"/>
    </source>
</evidence>
<organism evidence="2 3">
    <name type="scientific">Suillus plorans</name>
    <dbReference type="NCBI Taxonomy" id="116603"/>
    <lineage>
        <taxon>Eukaryota</taxon>
        <taxon>Fungi</taxon>
        <taxon>Dikarya</taxon>
        <taxon>Basidiomycota</taxon>
        <taxon>Agaricomycotina</taxon>
        <taxon>Agaricomycetes</taxon>
        <taxon>Agaricomycetidae</taxon>
        <taxon>Boletales</taxon>
        <taxon>Suillineae</taxon>
        <taxon>Suillaceae</taxon>
        <taxon>Suillus</taxon>
    </lineage>
</organism>
<dbReference type="Pfam" id="PF17667">
    <property type="entry name" value="Pkinase_fungal"/>
    <property type="match status" value="1"/>
</dbReference>
<proteinExistence type="predicted"/>
<dbReference type="GeneID" id="64601693"/>
<evidence type="ECO:0000313" key="3">
    <source>
        <dbReference type="Proteomes" id="UP000719766"/>
    </source>
</evidence>
<comment type="caution">
    <text evidence="2">The sequence shown here is derived from an EMBL/GenBank/DDBJ whole genome shotgun (WGS) entry which is preliminary data.</text>
</comment>
<evidence type="ECO:0000259" key="1">
    <source>
        <dbReference type="Pfam" id="PF17667"/>
    </source>
</evidence>
<gene>
    <name evidence="2" type="ORF">HD556DRAFT_1451289</name>
</gene>
<dbReference type="AlphaFoldDB" id="A0A9P7AA36"/>
<name>A0A9P7AA36_9AGAM</name>
<dbReference type="PANTHER" id="PTHR38248">
    <property type="entry name" value="FUNK1 6"/>
    <property type="match status" value="1"/>
</dbReference>
<dbReference type="InterPro" id="IPR040976">
    <property type="entry name" value="Pkinase_fungal"/>
</dbReference>
<dbReference type="OrthoDB" id="5569250at2759"/>
<protein>
    <recommendedName>
        <fullName evidence="1">Fungal-type protein kinase domain-containing protein</fullName>
    </recommendedName>
</protein>
<dbReference type="Gene3D" id="1.10.510.10">
    <property type="entry name" value="Transferase(Phosphotransferase) domain 1"/>
    <property type="match status" value="1"/>
</dbReference>
<keyword evidence="3" id="KW-1185">Reference proteome</keyword>